<dbReference type="PROSITE" id="PS51664">
    <property type="entry name" value="YCAO"/>
    <property type="match status" value="1"/>
</dbReference>
<organism evidence="2">
    <name type="scientific">Desulfofervidus auxilii</name>
    <dbReference type="NCBI Taxonomy" id="1621989"/>
    <lineage>
        <taxon>Bacteria</taxon>
        <taxon>Pseudomonadati</taxon>
        <taxon>Thermodesulfobacteriota</taxon>
        <taxon>Candidatus Desulfofervidia</taxon>
        <taxon>Candidatus Desulfofervidales</taxon>
        <taxon>Candidatus Desulfofervidaceae</taxon>
        <taxon>Candidatus Desulfofervidus</taxon>
    </lineage>
</organism>
<comment type="caution">
    <text evidence="2">The sequence shown here is derived from an EMBL/GenBank/DDBJ whole genome shotgun (WGS) entry which is preliminary data.</text>
</comment>
<dbReference type="InterPro" id="IPR003776">
    <property type="entry name" value="YcaO-like_dom"/>
</dbReference>
<feature type="non-terminal residue" evidence="2">
    <location>
        <position position="421"/>
    </location>
</feature>
<dbReference type="Pfam" id="PF02624">
    <property type="entry name" value="YcaO"/>
    <property type="match status" value="1"/>
</dbReference>
<dbReference type="PANTHER" id="PTHR37809:SF1">
    <property type="entry name" value="RIBOSOMAL PROTEIN S12 METHYLTHIOTRANSFERASE ACCESSORY FACTOR YCAO"/>
    <property type="match status" value="1"/>
</dbReference>
<dbReference type="Gene3D" id="3.30.1330.230">
    <property type="match status" value="1"/>
</dbReference>
<proteinExistence type="predicted"/>
<feature type="domain" description="YcaO" evidence="1">
    <location>
        <begin position="252"/>
        <end position="421"/>
    </location>
</feature>
<accession>A0A7C1ZQU1</accession>
<protein>
    <recommendedName>
        <fullName evidence="1">YcaO domain-containing protein</fullName>
    </recommendedName>
</protein>
<dbReference type="EMBL" id="DRIH01000078">
    <property type="protein sequence ID" value="HEC67671.1"/>
    <property type="molecule type" value="Genomic_DNA"/>
</dbReference>
<dbReference type="Gene3D" id="3.30.40.250">
    <property type="match status" value="1"/>
</dbReference>
<name>A0A7C1ZQU1_DESA2</name>
<dbReference type="PANTHER" id="PTHR37809">
    <property type="entry name" value="RIBOSOMAL PROTEIN S12 METHYLTHIOTRANSFERASE ACCESSORY FACTOR YCAO"/>
    <property type="match status" value="1"/>
</dbReference>
<evidence type="ECO:0000259" key="1">
    <source>
        <dbReference type="PROSITE" id="PS51664"/>
    </source>
</evidence>
<evidence type="ECO:0000313" key="2">
    <source>
        <dbReference type="EMBL" id="HEC67671.1"/>
    </source>
</evidence>
<reference evidence="2" key="1">
    <citation type="journal article" date="2020" name="mSystems">
        <title>Genome- and Community-Level Interaction Insights into Carbon Utilization and Element Cycling Functions of Hydrothermarchaeota in Hydrothermal Sediment.</title>
        <authorList>
            <person name="Zhou Z."/>
            <person name="Liu Y."/>
            <person name="Xu W."/>
            <person name="Pan J."/>
            <person name="Luo Z.H."/>
            <person name="Li M."/>
        </authorList>
    </citation>
    <scope>NUCLEOTIDE SEQUENCE [LARGE SCALE GENOMIC DNA]</scope>
    <source>
        <strain evidence="2">HyVt-389</strain>
    </source>
</reference>
<dbReference type="Proteomes" id="UP000885738">
    <property type="component" value="Unassembled WGS sequence"/>
</dbReference>
<dbReference type="AlphaFoldDB" id="A0A7C1ZQU1"/>
<sequence length="421" mass="48684">MTDFMFYKLRLMRSTVFDLLSAVPTKEMAIEDIIAYLHSHPNDKFMHKYLIIRLGEFGKDGLDQLIEKAKKREDFLLLASLYQTCISYPKFYNLRKKFDDIDLQTLADYTPLIYIRWSLDGNLEARCFWMDVFAKNKYLHRKLPLLEDIEFPIPFNLENLMKNEKVVHIEDIYSGSEDKSFNTGTAMRRVEPRETIDRLLKNPTIQDLLLPDEVKLTCSISPYAFIRGWKMEIGVSVGRNNWNAHGVVSEYGKGLTEEQARASTLMEIVERYSAIGNFFDGQSIGYKEEFSLIKASYSEMRDRGYNVLDPNKMNLEVPYQDQELYWVMAEEVNKKGSHQIYIPAQFVFLISSGNFDEIDLYSQGTSTNGLASGNTIEEAKLTALLEYIERDSEKITLFSPDRCFLLQAEGTVTGEILNTWG</sequence>
<gene>
    <name evidence="2" type="ORF">ENI35_02495</name>
</gene>